<evidence type="ECO:0000256" key="2">
    <source>
        <dbReference type="ARBA" id="ARBA00023136"/>
    </source>
</evidence>
<keyword evidence="5" id="KW-1185">Reference proteome</keyword>
<dbReference type="GO" id="GO:0005886">
    <property type="term" value="C:plasma membrane"/>
    <property type="evidence" value="ECO:0007669"/>
    <property type="project" value="TreeGrafter"/>
</dbReference>
<evidence type="ECO:0000256" key="3">
    <source>
        <dbReference type="SAM" id="Phobius"/>
    </source>
</evidence>
<reference evidence="4" key="2">
    <citation type="submission" date="2025-09" db="UniProtKB">
        <authorList>
            <consortium name="Ensembl"/>
        </authorList>
    </citation>
    <scope>IDENTIFICATION</scope>
</reference>
<organism evidence="4 5">
    <name type="scientific">Sphenodon punctatus</name>
    <name type="common">Tuatara</name>
    <name type="synonym">Hatteria punctata</name>
    <dbReference type="NCBI Taxonomy" id="8508"/>
    <lineage>
        <taxon>Eukaryota</taxon>
        <taxon>Metazoa</taxon>
        <taxon>Chordata</taxon>
        <taxon>Craniata</taxon>
        <taxon>Vertebrata</taxon>
        <taxon>Euteleostomi</taxon>
        <taxon>Lepidosauria</taxon>
        <taxon>Sphenodontia</taxon>
        <taxon>Sphenodontidae</taxon>
        <taxon>Sphenodon</taxon>
    </lineage>
</organism>
<sequence>GTRPKMNIARAFKAFVSAGRRALTLSFALLVLGVLAWAYIKGDQLASDRYHIMAFGLYGAFLTAHLIIQSFFAFLEHTRMRKDSLTCSYTKTVALTISAYQEDPAYLRECLQSVQGTLYPPEKLRHTRDMQQEPTSFSF</sequence>
<feature type="transmembrane region" description="Helical" evidence="3">
    <location>
        <begin position="21"/>
        <end position="40"/>
    </location>
</feature>
<keyword evidence="3" id="KW-1133">Transmembrane helix</keyword>
<keyword evidence="2 3" id="KW-0472">Membrane</keyword>
<dbReference type="Ensembl" id="ENSSPUT00000022557.1">
    <property type="protein sequence ID" value="ENSSPUP00000021150.1"/>
    <property type="gene ID" value="ENSSPUG00000016274.1"/>
</dbReference>
<evidence type="ECO:0000313" key="4">
    <source>
        <dbReference type="Ensembl" id="ENSSPUP00000021150.1"/>
    </source>
</evidence>
<dbReference type="OMA" id="PKMNIAR"/>
<proteinExistence type="predicted"/>
<dbReference type="PANTHER" id="PTHR22913:SF4">
    <property type="entry name" value="HYALURONAN SYNTHASE 1"/>
    <property type="match status" value="1"/>
</dbReference>
<name>A0A8D0HM23_SPHPU</name>
<keyword evidence="3" id="KW-0812">Transmembrane</keyword>
<dbReference type="GO" id="GO:0085029">
    <property type="term" value="P:extracellular matrix assembly"/>
    <property type="evidence" value="ECO:0007669"/>
    <property type="project" value="TreeGrafter"/>
</dbReference>
<reference evidence="4" key="1">
    <citation type="submission" date="2025-08" db="UniProtKB">
        <authorList>
            <consortium name="Ensembl"/>
        </authorList>
    </citation>
    <scope>IDENTIFICATION</scope>
</reference>
<dbReference type="GeneTree" id="ENSGT00390000010337"/>
<protein>
    <submittedName>
        <fullName evidence="4">Uncharacterized protein</fullName>
    </submittedName>
</protein>
<accession>A0A8D0HM23</accession>
<dbReference type="PANTHER" id="PTHR22913">
    <property type="entry name" value="HYALURONAN SYNTHASE"/>
    <property type="match status" value="1"/>
</dbReference>
<dbReference type="GO" id="GO:0050501">
    <property type="term" value="F:hyaluronan synthase activity"/>
    <property type="evidence" value="ECO:0007669"/>
    <property type="project" value="TreeGrafter"/>
</dbReference>
<comment type="subcellular location">
    <subcellularLocation>
        <location evidence="1">Membrane</location>
    </subcellularLocation>
</comment>
<evidence type="ECO:0000313" key="5">
    <source>
        <dbReference type="Proteomes" id="UP000694392"/>
    </source>
</evidence>
<dbReference type="AlphaFoldDB" id="A0A8D0HM23"/>
<feature type="transmembrane region" description="Helical" evidence="3">
    <location>
        <begin position="52"/>
        <end position="75"/>
    </location>
</feature>
<dbReference type="Proteomes" id="UP000694392">
    <property type="component" value="Unplaced"/>
</dbReference>
<dbReference type="GO" id="GO:0030213">
    <property type="term" value="P:hyaluronan biosynthetic process"/>
    <property type="evidence" value="ECO:0007669"/>
    <property type="project" value="TreeGrafter"/>
</dbReference>
<evidence type="ECO:0000256" key="1">
    <source>
        <dbReference type="ARBA" id="ARBA00004370"/>
    </source>
</evidence>